<dbReference type="OrthoDB" id="4445321at2759"/>
<feature type="region of interest" description="Disordered" evidence="1">
    <location>
        <begin position="1"/>
        <end position="36"/>
    </location>
</feature>
<organism evidence="2 3">
    <name type="scientific">Aspergillus thermomutatus</name>
    <name type="common">Neosartorya pseudofischeri</name>
    <dbReference type="NCBI Taxonomy" id="41047"/>
    <lineage>
        <taxon>Eukaryota</taxon>
        <taxon>Fungi</taxon>
        <taxon>Dikarya</taxon>
        <taxon>Ascomycota</taxon>
        <taxon>Pezizomycotina</taxon>
        <taxon>Eurotiomycetes</taxon>
        <taxon>Eurotiomycetidae</taxon>
        <taxon>Eurotiales</taxon>
        <taxon>Aspergillaceae</taxon>
        <taxon>Aspergillus</taxon>
        <taxon>Aspergillus subgen. Fumigati</taxon>
    </lineage>
</organism>
<reference evidence="2" key="1">
    <citation type="submission" date="2018-08" db="EMBL/GenBank/DDBJ databases">
        <title>Draft genome sequence of azole-resistant Aspergillus thermomutatus (Neosartorya pseudofischeri) strain HMR AF 39, isolated from a human nasal aspirate.</title>
        <authorList>
            <person name="Parent-Michaud M."/>
            <person name="Dufresne P.J."/>
            <person name="Fournier E."/>
            <person name="Martineau C."/>
            <person name="Moreira S."/>
            <person name="Perkins V."/>
            <person name="De Repentigny L."/>
            <person name="Dufresne S.F."/>
        </authorList>
    </citation>
    <scope>NUCLEOTIDE SEQUENCE [LARGE SCALE GENOMIC DNA]</scope>
    <source>
        <strain evidence="2">HMR AF 39</strain>
    </source>
</reference>
<dbReference type="VEuPathDB" id="FungiDB:CDV56_103086"/>
<comment type="caution">
    <text evidence="2">The sequence shown here is derived from an EMBL/GenBank/DDBJ whole genome shotgun (WGS) entry which is preliminary data.</text>
</comment>
<dbReference type="EMBL" id="NKHU02000020">
    <property type="protein sequence ID" value="RHZ64904.1"/>
    <property type="molecule type" value="Genomic_DNA"/>
</dbReference>
<sequence length="92" mass="10185">MSDPIDSDSTYGTYDVEASTDYGVRGTRRLNDNKNTPRRKEYYASGINDCGWGYDYDYESTGLGLGDYTTSAAEAPVERSTPEGSQDRSEKS</sequence>
<dbReference type="RefSeq" id="XP_026617643.1">
    <property type="nucleotide sequence ID" value="XM_026756705.1"/>
</dbReference>
<evidence type="ECO:0000256" key="1">
    <source>
        <dbReference type="SAM" id="MobiDB-lite"/>
    </source>
</evidence>
<proteinExistence type="predicted"/>
<evidence type="ECO:0000313" key="2">
    <source>
        <dbReference type="EMBL" id="RHZ64904.1"/>
    </source>
</evidence>
<gene>
    <name evidence="2" type="ORF">CDV56_103086</name>
</gene>
<dbReference type="Proteomes" id="UP000215305">
    <property type="component" value="Unassembled WGS sequence"/>
</dbReference>
<protein>
    <submittedName>
        <fullName evidence="2">Uncharacterized protein</fullName>
    </submittedName>
</protein>
<evidence type="ECO:0000313" key="3">
    <source>
        <dbReference type="Proteomes" id="UP000215305"/>
    </source>
</evidence>
<feature type="compositionally biased region" description="Basic and acidic residues" evidence="1">
    <location>
        <begin position="76"/>
        <end position="92"/>
    </location>
</feature>
<accession>A0A397HUM5</accession>
<feature type="region of interest" description="Disordered" evidence="1">
    <location>
        <begin position="63"/>
        <end position="92"/>
    </location>
</feature>
<dbReference type="GeneID" id="38125060"/>
<keyword evidence="3" id="KW-1185">Reference proteome</keyword>
<name>A0A397HUM5_ASPTH</name>
<dbReference type="AlphaFoldDB" id="A0A397HUM5"/>